<reference evidence="2 3" key="1">
    <citation type="submission" date="2019-03" db="EMBL/GenBank/DDBJ databases">
        <title>Complete genome assembly of MDR B. fragilis.</title>
        <authorList>
            <person name="Sydenham T.V."/>
            <person name="Hasman H."/>
            <person name="Justesen U.S."/>
        </authorList>
    </citation>
    <scope>NUCLEOTIDE SEQUENCE [LARGE SCALE GENOMIC DNA]</scope>
    <source>
        <strain evidence="2 3">DCMOUH0067B</strain>
    </source>
</reference>
<dbReference type="GO" id="GO:0006355">
    <property type="term" value="P:regulation of DNA-templated transcription"/>
    <property type="evidence" value="ECO:0007669"/>
    <property type="project" value="InterPro"/>
</dbReference>
<feature type="transmembrane region" description="Helical" evidence="1">
    <location>
        <begin position="197"/>
        <end position="217"/>
    </location>
</feature>
<feature type="transmembrane region" description="Helical" evidence="1">
    <location>
        <begin position="6"/>
        <end position="25"/>
    </location>
</feature>
<dbReference type="AlphaFoldDB" id="A0AAP8ZRK3"/>
<keyword evidence="1" id="KW-0812">Transmembrane</keyword>
<accession>A0AAP8ZRK3</accession>
<dbReference type="Gene3D" id="1.10.10.10">
    <property type="entry name" value="Winged helix-like DNA-binding domain superfamily/Winged helix DNA-binding domain"/>
    <property type="match status" value="1"/>
</dbReference>
<gene>
    <name evidence="2" type="ORF">IA74_003745</name>
</gene>
<keyword evidence="1" id="KW-0472">Membrane</keyword>
<evidence type="ECO:0008006" key="4">
    <source>
        <dbReference type="Google" id="ProtNLM"/>
    </source>
</evidence>
<evidence type="ECO:0000313" key="2">
    <source>
        <dbReference type="EMBL" id="QCQ35271.1"/>
    </source>
</evidence>
<proteinExistence type="predicted"/>
<dbReference type="GO" id="GO:0003677">
    <property type="term" value="F:DNA binding"/>
    <property type="evidence" value="ECO:0007669"/>
    <property type="project" value="InterPro"/>
</dbReference>
<name>A0AAP8ZRK3_BACFG</name>
<dbReference type="InterPro" id="IPR036388">
    <property type="entry name" value="WH-like_DNA-bd_sf"/>
</dbReference>
<evidence type="ECO:0000256" key="1">
    <source>
        <dbReference type="SAM" id="Phobius"/>
    </source>
</evidence>
<dbReference type="Proteomes" id="UP000028294">
    <property type="component" value="Chromosome"/>
</dbReference>
<dbReference type="RefSeq" id="WP_032530594.1">
    <property type="nucleotide sequence ID" value="NZ_CP036553.1"/>
</dbReference>
<evidence type="ECO:0000313" key="3">
    <source>
        <dbReference type="Proteomes" id="UP000028294"/>
    </source>
</evidence>
<dbReference type="InterPro" id="IPR016032">
    <property type="entry name" value="Sig_transdc_resp-reg_C-effctor"/>
</dbReference>
<protein>
    <recommendedName>
        <fullName evidence="4">Transcriptional regulatory family protein</fullName>
    </recommendedName>
</protein>
<organism evidence="2 3">
    <name type="scientific">Bacteroides fragilis</name>
    <dbReference type="NCBI Taxonomy" id="817"/>
    <lineage>
        <taxon>Bacteria</taxon>
        <taxon>Pseudomonadati</taxon>
        <taxon>Bacteroidota</taxon>
        <taxon>Bacteroidia</taxon>
        <taxon>Bacteroidales</taxon>
        <taxon>Bacteroidaceae</taxon>
        <taxon>Bacteroides</taxon>
    </lineage>
</organism>
<sequence>MTKNELLSCVIGVIILSLLVGAYFYQRNKMGIHKQAENLFVQMLQEEMERKERDLNLFHLFAESSSDTLPLKICITTAEGKKAYEVDSLKSKKNISRNLRNRSIHSILCEKSHLLADSLNEHWRSMLKKDHIDTESAVRVQMENLQGRIVSSSSHDGVWDTSLEVVTSYIGNRCEIEVIGLLDFSCKTILWYHWQPFGWIVICLLLMLLFICFYYKMVNRPPELKEVPYEVVVEKEVIVEKELIREIIVEKETSPEEKVPLIKQICKVEGQLYSLRHGVVFDAQNRVLNCNGKKMSLSPQQCQILKLFLDAPDYTVTDEDIIKFIWKGQSNVQINMFCSAGNKLGKRLEQTGCGVCFRRFGSDRYRMLFIDDLVDNDLT</sequence>
<keyword evidence="1" id="KW-1133">Transmembrane helix</keyword>
<dbReference type="SUPFAM" id="SSF46894">
    <property type="entry name" value="C-terminal effector domain of the bipartite response regulators"/>
    <property type="match status" value="1"/>
</dbReference>
<dbReference type="EMBL" id="CP036553">
    <property type="protein sequence ID" value="QCQ35271.1"/>
    <property type="molecule type" value="Genomic_DNA"/>
</dbReference>